<dbReference type="OrthoDB" id="2432302at2759"/>
<dbReference type="InterPro" id="IPR008999">
    <property type="entry name" value="Actin-crosslinking"/>
</dbReference>
<dbReference type="PANTHER" id="PTHR31205:SF77">
    <property type="entry name" value="CROSS-LINKING PROTEIN, PUTATIVE (DUF569)-RELATED"/>
    <property type="match status" value="1"/>
</dbReference>
<comment type="caution">
    <text evidence="2">The sequence shown here is derived from an EMBL/GenBank/DDBJ whole genome shotgun (WGS) entry which is preliminary data.</text>
</comment>
<organism evidence="2 3">
    <name type="scientific">Rhododendron simsii</name>
    <name type="common">Sims's rhododendron</name>
    <dbReference type="NCBI Taxonomy" id="118357"/>
    <lineage>
        <taxon>Eukaryota</taxon>
        <taxon>Viridiplantae</taxon>
        <taxon>Streptophyta</taxon>
        <taxon>Embryophyta</taxon>
        <taxon>Tracheophyta</taxon>
        <taxon>Spermatophyta</taxon>
        <taxon>Magnoliopsida</taxon>
        <taxon>eudicotyledons</taxon>
        <taxon>Gunneridae</taxon>
        <taxon>Pentapetalae</taxon>
        <taxon>asterids</taxon>
        <taxon>Ericales</taxon>
        <taxon>Ericaceae</taxon>
        <taxon>Ericoideae</taxon>
        <taxon>Rhodoreae</taxon>
        <taxon>Rhododendron</taxon>
    </lineage>
</organism>
<dbReference type="Proteomes" id="UP000626092">
    <property type="component" value="Unassembled WGS sequence"/>
</dbReference>
<proteinExistence type="predicted"/>
<evidence type="ECO:0000313" key="3">
    <source>
        <dbReference type="Proteomes" id="UP000626092"/>
    </source>
</evidence>
<feature type="domain" description="DUF569" evidence="1">
    <location>
        <begin position="1"/>
        <end position="142"/>
    </location>
</feature>
<keyword evidence="3" id="KW-1185">Reference proteome</keyword>
<dbReference type="AlphaFoldDB" id="A0A834GUM7"/>
<dbReference type="EMBL" id="WJXA01000007">
    <property type="protein sequence ID" value="KAF7139601.1"/>
    <property type="molecule type" value="Genomic_DNA"/>
</dbReference>
<evidence type="ECO:0000313" key="2">
    <source>
        <dbReference type="EMBL" id="KAF7139601.1"/>
    </source>
</evidence>
<sequence>MELFQKAITVKLSHNDKYLVAEDNQESVYLDRDGSLKNAVWAVEIVENGPKYLRFKSYYGKYLTASNVPFPIPGSTGRKVLQMVSGKPGSSTEWEPIRDGFSVRFKTPSSTFLRPNGGLPPWRNSVTHDIPHRRGTQEKILWDIHVVWAIPKTPVPSAKHLRDLSDKSISNRLVSFSISAQGNPQPTALFHLVEPATATVPPLALALSSSLATVSYGVGSIPAGFDLSHHWLWICGIIDFDWWDFDSVGCWVMKLFCGQTKQNFALFAKHFAYDGLAVGEVS</sequence>
<dbReference type="InterPro" id="IPR007679">
    <property type="entry name" value="DUF569"/>
</dbReference>
<dbReference type="Gene3D" id="2.80.10.50">
    <property type="match status" value="1"/>
</dbReference>
<dbReference type="PANTHER" id="PTHR31205">
    <property type="entry name" value="ACTIN CROSS-LINKING PROTEIN (DUF569)"/>
    <property type="match status" value="1"/>
</dbReference>
<name>A0A834GUM7_RHOSS</name>
<accession>A0A834GUM7</accession>
<protein>
    <recommendedName>
        <fullName evidence="1">DUF569 domain-containing protein</fullName>
    </recommendedName>
</protein>
<dbReference type="SUPFAM" id="SSF50405">
    <property type="entry name" value="Actin-crosslinking proteins"/>
    <property type="match status" value="1"/>
</dbReference>
<evidence type="ECO:0000259" key="1">
    <source>
        <dbReference type="Pfam" id="PF04601"/>
    </source>
</evidence>
<gene>
    <name evidence="2" type="ORF">RHSIM_Rhsim07G0180200</name>
</gene>
<reference evidence="2" key="1">
    <citation type="submission" date="2019-11" db="EMBL/GenBank/DDBJ databases">
        <authorList>
            <person name="Liu Y."/>
            <person name="Hou J."/>
            <person name="Li T.-Q."/>
            <person name="Guan C.-H."/>
            <person name="Wu X."/>
            <person name="Wu H.-Z."/>
            <person name="Ling F."/>
            <person name="Zhang R."/>
            <person name="Shi X.-G."/>
            <person name="Ren J.-P."/>
            <person name="Chen E.-F."/>
            <person name="Sun J.-M."/>
        </authorList>
    </citation>
    <scope>NUCLEOTIDE SEQUENCE</scope>
    <source>
        <strain evidence="2">Adult_tree_wgs_1</strain>
        <tissue evidence="2">Leaves</tissue>
    </source>
</reference>
<dbReference type="Pfam" id="PF04601">
    <property type="entry name" value="DUF569"/>
    <property type="match status" value="1"/>
</dbReference>
<dbReference type="CDD" id="cd23340">
    <property type="entry name" value="beta-trefoil_FSCN_ACP-like"/>
    <property type="match status" value="1"/>
</dbReference>